<feature type="domain" description="Flagellar motor switch protein FliN-like C-terminal" evidence="1">
    <location>
        <begin position="21"/>
        <end position="89"/>
    </location>
</feature>
<keyword evidence="2" id="KW-0969">Cilium</keyword>
<accession>A0ABV4L600</accession>
<evidence type="ECO:0000313" key="3">
    <source>
        <dbReference type="Proteomes" id="UP001569154"/>
    </source>
</evidence>
<protein>
    <submittedName>
        <fullName evidence="2">FliM/FliN family flagellar motor C-terminal domain-containing protein</fullName>
    </submittedName>
</protein>
<keyword evidence="3" id="KW-1185">Reference proteome</keyword>
<reference evidence="2 3" key="1">
    <citation type="submission" date="2024-06" db="EMBL/GenBank/DDBJ databases">
        <authorList>
            <person name="Steensen K."/>
            <person name="Seneca J."/>
            <person name="Bartlau N."/>
            <person name="Yu A.X."/>
            <person name="Polz M.F."/>
        </authorList>
    </citation>
    <scope>NUCLEOTIDE SEQUENCE [LARGE SCALE GENOMIC DNA]</scope>
    <source>
        <strain evidence="2 3">1F260</strain>
    </source>
</reference>
<evidence type="ECO:0000259" key="1">
    <source>
        <dbReference type="Pfam" id="PF01052"/>
    </source>
</evidence>
<keyword evidence="2" id="KW-0966">Cell projection</keyword>
<dbReference type="Proteomes" id="UP001569154">
    <property type="component" value="Unassembled WGS sequence"/>
</dbReference>
<name>A0ABV4L600_9GAMM</name>
<dbReference type="InterPro" id="IPR001543">
    <property type="entry name" value="FliN-like_C"/>
</dbReference>
<gene>
    <name evidence="2" type="ORF">ACED35_15655</name>
</gene>
<organism evidence="2 3">
    <name type="scientific">Enterovibrio norvegicus</name>
    <dbReference type="NCBI Taxonomy" id="188144"/>
    <lineage>
        <taxon>Bacteria</taxon>
        <taxon>Pseudomonadati</taxon>
        <taxon>Pseudomonadota</taxon>
        <taxon>Gammaproteobacteria</taxon>
        <taxon>Vibrionales</taxon>
        <taxon>Vibrionaceae</taxon>
        <taxon>Enterovibrio</taxon>
    </lineage>
</organism>
<comment type="caution">
    <text evidence="2">The sequence shown here is derived from an EMBL/GenBank/DDBJ whole genome shotgun (WGS) entry which is preliminary data.</text>
</comment>
<dbReference type="EMBL" id="JBGONM010000038">
    <property type="protein sequence ID" value="MEZ8082555.1"/>
    <property type="molecule type" value="Genomic_DNA"/>
</dbReference>
<dbReference type="Pfam" id="PF01052">
    <property type="entry name" value="FliMN_C"/>
    <property type="match status" value="1"/>
</dbReference>
<evidence type="ECO:0000313" key="2">
    <source>
        <dbReference type="EMBL" id="MEZ8082555.1"/>
    </source>
</evidence>
<dbReference type="SUPFAM" id="SSF101801">
    <property type="entry name" value="Surface presentation of antigens (SPOA)"/>
    <property type="match status" value="1"/>
</dbReference>
<dbReference type="Gene3D" id="2.30.330.10">
    <property type="entry name" value="SpoA-like"/>
    <property type="match status" value="1"/>
</dbReference>
<keyword evidence="2" id="KW-0282">Flagellum</keyword>
<dbReference type="InterPro" id="IPR036429">
    <property type="entry name" value="SpoA-like_sf"/>
</dbReference>
<proteinExistence type="predicted"/>
<sequence length="90" mass="9876">MEIKNKTQNPESQPHVSLTHFSKVEVDLEVKIGGVKTDIGSLMNMKAGDTLKSEVKLNEKVKLILDGNTVAEGILVEEEGCFCFQVTSVK</sequence>
<dbReference type="RefSeq" id="WP_017013031.1">
    <property type="nucleotide sequence ID" value="NZ_AJYG02000064.1"/>
</dbReference>